<accession>A0ABQ0MWP9</accession>
<dbReference type="SUPFAM" id="SSF74650">
    <property type="entry name" value="Galactose mutarotase-like"/>
    <property type="match status" value="1"/>
</dbReference>
<sequence>MLPMAREVITKVETELATVTLTNDFGMSVEIMNFGARIKSIKFPVNAKATEMILGYASASDYLTDEFYLGATCGRVCNRIAGGKFELAGRQVQLALNDGDNCLHGGPDNFSVRYWQVDKETVTASAVTLLLISPNGDQGFPGKLELSVTYQLSADNKLTIAYSANTDSATPINLTNHAYFNLGEKDCQSLYLQMMSSALLETDSANIPTGNIISVAETDYNFREPAAIGHRQQHTEDESLKTKNGYDHCFILDNTPFEQPKAILTSLKNQISVSVYTDQATIQLYTGFYLTGKFSSYQGLCLEAQNYTDADNHKHFPSNILMPKQQYQRKIIYKFESIN</sequence>
<dbReference type="Proteomes" id="UP000197068">
    <property type="component" value="Unassembled WGS sequence"/>
</dbReference>
<evidence type="ECO:0000256" key="2">
    <source>
        <dbReference type="ARBA" id="ARBA00005028"/>
    </source>
</evidence>
<keyword evidence="10" id="KW-1185">Reference proteome</keyword>
<evidence type="ECO:0000256" key="5">
    <source>
        <dbReference type="ARBA" id="ARBA00014165"/>
    </source>
</evidence>
<dbReference type="CDD" id="cd09019">
    <property type="entry name" value="galactose_mutarotase_like"/>
    <property type="match status" value="1"/>
</dbReference>
<gene>
    <name evidence="9" type="primary">galM</name>
    <name evidence="9" type="ORF">MTCD1_02414</name>
</gene>
<dbReference type="PIRSF" id="PIRSF005096">
    <property type="entry name" value="GALM"/>
    <property type="match status" value="1"/>
</dbReference>
<dbReference type="Pfam" id="PF01263">
    <property type="entry name" value="Aldose_epim"/>
    <property type="match status" value="1"/>
</dbReference>
<dbReference type="InterPro" id="IPR014718">
    <property type="entry name" value="GH-type_carb-bd"/>
</dbReference>
<name>A0ABQ0MWP9_9GAMM</name>
<evidence type="ECO:0000256" key="4">
    <source>
        <dbReference type="ARBA" id="ARBA00013185"/>
    </source>
</evidence>
<dbReference type="EC" id="5.1.3.3" evidence="4 8"/>
<comment type="caution">
    <text evidence="9">The sequence shown here is derived from an EMBL/GenBank/DDBJ whole genome shotgun (WGS) entry which is preliminary data.</text>
</comment>
<keyword evidence="7 8" id="KW-0119">Carbohydrate metabolism</keyword>
<dbReference type="NCBIfam" id="NF008277">
    <property type="entry name" value="PRK11055.1"/>
    <property type="match status" value="1"/>
</dbReference>
<dbReference type="PANTHER" id="PTHR10091">
    <property type="entry name" value="ALDOSE-1-EPIMERASE"/>
    <property type="match status" value="1"/>
</dbReference>
<evidence type="ECO:0000313" key="10">
    <source>
        <dbReference type="Proteomes" id="UP000197068"/>
    </source>
</evidence>
<proteinExistence type="inferred from homology"/>
<dbReference type="GO" id="GO:0004034">
    <property type="term" value="F:aldose 1-epimerase activity"/>
    <property type="evidence" value="ECO:0007669"/>
    <property type="project" value="UniProtKB-EC"/>
</dbReference>
<evidence type="ECO:0000256" key="3">
    <source>
        <dbReference type="ARBA" id="ARBA00006206"/>
    </source>
</evidence>
<reference evidence="9 10" key="1">
    <citation type="submission" date="2017-06" db="EMBL/GenBank/DDBJ databases">
        <title>Whole Genome Sequences of Colwellia marinimaniae MTCD1.</title>
        <authorList>
            <person name="Kusumoto H."/>
            <person name="Inoue M."/>
            <person name="Tanikawa K."/>
            <person name="Maeji H."/>
            <person name="Cameron J.H."/>
            <person name="Bartlett D.H."/>
        </authorList>
    </citation>
    <scope>NUCLEOTIDE SEQUENCE [LARGE SCALE GENOMIC DNA]</scope>
    <source>
        <strain evidence="9 10">MTCD1</strain>
    </source>
</reference>
<dbReference type="PANTHER" id="PTHR10091:SF0">
    <property type="entry name" value="GALACTOSE MUTAROTASE"/>
    <property type="match status" value="1"/>
</dbReference>
<keyword evidence="6 8" id="KW-0413">Isomerase</keyword>
<dbReference type="InterPro" id="IPR015443">
    <property type="entry name" value="Aldose_1-epimerase"/>
</dbReference>
<comment type="catalytic activity">
    <reaction evidence="1 8">
        <text>alpha-D-glucose = beta-D-glucose</text>
        <dbReference type="Rhea" id="RHEA:10264"/>
        <dbReference type="ChEBI" id="CHEBI:15903"/>
        <dbReference type="ChEBI" id="CHEBI:17925"/>
        <dbReference type="EC" id="5.1.3.3"/>
    </reaction>
</comment>
<dbReference type="InterPro" id="IPR008183">
    <property type="entry name" value="Aldose_1/G6P_1-epimerase"/>
</dbReference>
<dbReference type="EMBL" id="BDQM01000019">
    <property type="protein sequence ID" value="GAW96792.1"/>
    <property type="molecule type" value="Genomic_DNA"/>
</dbReference>
<evidence type="ECO:0000256" key="6">
    <source>
        <dbReference type="ARBA" id="ARBA00023235"/>
    </source>
</evidence>
<dbReference type="RefSeq" id="WP_057181069.1">
    <property type="nucleotide sequence ID" value="NZ_BDQM01000019.1"/>
</dbReference>
<organism evidence="9 10">
    <name type="scientific">Colwellia marinimaniae</name>
    <dbReference type="NCBI Taxonomy" id="1513592"/>
    <lineage>
        <taxon>Bacteria</taxon>
        <taxon>Pseudomonadati</taxon>
        <taxon>Pseudomonadota</taxon>
        <taxon>Gammaproteobacteria</taxon>
        <taxon>Alteromonadales</taxon>
        <taxon>Colwelliaceae</taxon>
        <taxon>Colwellia</taxon>
    </lineage>
</organism>
<dbReference type="InterPro" id="IPR011013">
    <property type="entry name" value="Gal_mutarotase_sf_dom"/>
</dbReference>
<dbReference type="InterPro" id="IPR047215">
    <property type="entry name" value="Galactose_mutarotase-like"/>
</dbReference>
<evidence type="ECO:0000256" key="8">
    <source>
        <dbReference type="PIRNR" id="PIRNR005096"/>
    </source>
</evidence>
<protein>
    <recommendedName>
        <fullName evidence="5 8">Aldose 1-epimerase</fullName>
        <ecNumber evidence="4 8">5.1.3.3</ecNumber>
    </recommendedName>
</protein>
<dbReference type="PROSITE" id="PS00545">
    <property type="entry name" value="ALDOSE_1_EPIMERASE"/>
    <property type="match status" value="1"/>
</dbReference>
<dbReference type="Gene3D" id="2.70.98.10">
    <property type="match status" value="1"/>
</dbReference>
<evidence type="ECO:0000256" key="1">
    <source>
        <dbReference type="ARBA" id="ARBA00001614"/>
    </source>
</evidence>
<comment type="pathway">
    <text evidence="2 8">Carbohydrate metabolism; hexose metabolism.</text>
</comment>
<evidence type="ECO:0000313" key="9">
    <source>
        <dbReference type="EMBL" id="GAW96792.1"/>
    </source>
</evidence>
<comment type="similarity">
    <text evidence="3 8">Belongs to the aldose epimerase family.</text>
</comment>
<evidence type="ECO:0000256" key="7">
    <source>
        <dbReference type="ARBA" id="ARBA00023277"/>
    </source>
</evidence>
<dbReference type="InterPro" id="IPR018052">
    <property type="entry name" value="Ald1_epimerase_CS"/>
</dbReference>